<reference evidence="2 3" key="1">
    <citation type="submission" date="2011-09" db="EMBL/GenBank/DDBJ databases">
        <title>The draft genome of Treponema saccharophilum DSM 2985.</title>
        <authorList>
            <consortium name="US DOE Joint Genome Institute (JGI-PGF)"/>
            <person name="Lucas S."/>
            <person name="Copeland A."/>
            <person name="Lapidus A."/>
            <person name="Glavina del Rio T."/>
            <person name="Dalin E."/>
            <person name="Tice H."/>
            <person name="Bruce D."/>
            <person name="Goodwin L."/>
            <person name="Pitluck S."/>
            <person name="Peters L."/>
            <person name="Kyrpides N."/>
            <person name="Mavromatis K."/>
            <person name="Ivanova N."/>
            <person name="Markowitz V."/>
            <person name="Cheng J.-F."/>
            <person name="Hugenholtz P."/>
            <person name="Woyke T."/>
            <person name="Wu D."/>
            <person name="Gronow S."/>
            <person name="Wellnitz S."/>
            <person name="Brambilla E."/>
            <person name="Klenk H.-P."/>
            <person name="Eisen J.A."/>
        </authorList>
    </citation>
    <scope>NUCLEOTIDE SEQUENCE [LARGE SCALE GENOMIC DNA]</scope>
    <source>
        <strain evidence="2 3">DSM 2985</strain>
    </source>
</reference>
<keyword evidence="3" id="KW-1185">Reference proteome</keyword>
<dbReference type="eggNOG" id="COG1664">
    <property type="taxonomic scope" value="Bacteria"/>
</dbReference>
<dbReference type="PANTHER" id="PTHR35024">
    <property type="entry name" value="HYPOTHETICAL CYTOSOLIC PROTEIN"/>
    <property type="match status" value="1"/>
</dbReference>
<dbReference type="EMBL" id="AGRW01000054">
    <property type="protein sequence ID" value="EIC00764.1"/>
    <property type="molecule type" value="Genomic_DNA"/>
</dbReference>
<protein>
    <recommendedName>
        <fullName evidence="4">Polymer-forming cytoskeletal protein</fullName>
    </recommendedName>
</protein>
<evidence type="ECO:0000313" key="2">
    <source>
        <dbReference type="EMBL" id="EIC00764.1"/>
    </source>
</evidence>
<dbReference type="Proteomes" id="UP000003571">
    <property type="component" value="Unassembled WGS sequence"/>
</dbReference>
<sequence>MSEEKTKKNITVFGQETEFDGEIEFTDSLVITGKFNGSINATGSLEVESSALCSVTSMKAKSIVISGNVTGPIEADECVELCSGSCVKGDISSRRIRIADDVDFEGSVSMVDSEPSGELFSLVSDEYKSAIVLKSNNPK</sequence>
<dbReference type="OrthoDB" id="350528at2"/>
<accession>H7EPD1</accession>
<dbReference type="InterPro" id="IPR007607">
    <property type="entry name" value="BacA/B"/>
</dbReference>
<evidence type="ECO:0008006" key="4">
    <source>
        <dbReference type="Google" id="ProtNLM"/>
    </source>
</evidence>
<gene>
    <name evidence="2" type="ORF">TresaDRAFT_0237</name>
</gene>
<dbReference type="PANTHER" id="PTHR35024:SF4">
    <property type="entry name" value="POLYMER-FORMING CYTOSKELETAL PROTEIN"/>
    <property type="match status" value="1"/>
</dbReference>
<evidence type="ECO:0000313" key="3">
    <source>
        <dbReference type="Proteomes" id="UP000003571"/>
    </source>
</evidence>
<comment type="caution">
    <text evidence="2">The sequence shown here is derived from an EMBL/GenBank/DDBJ whole genome shotgun (WGS) entry which is preliminary data.</text>
</comment>
<name>H7EPD1_9SPIR</name>
<dbReference type="PATRIC" id="fig|907348.3.peg.2830"/>
<evidence type="ECO:0000256" key="1">
    <source>
        <dbReference type="ARBA" id="ARBA00044755"/>
    </source>
</evidence>
<proteinExistence type="inferred from homology"/>
<dbReference type="STRING" id="907348.TresaDRAFT_0237"/>
<comment type="similarity">
    <text evidence="1">Belongs to the bactofilin family.</text>
</comment>
<organism evidence="2 3">
    <name type="scientific">Treponema saccharophilum DSM 2985</name>
    <dbReference type="NCBI Taxonomy" id="907348"/>
    <lineage>
        <taxon>Bacteria</taxon>
        <taxon>Pseudomonadati</taxon>
        <taxon>Spirochaetota</taxon>
        <taxon>Spirochaetia</taxon>
        <taxon>Spirochaetales</taxon>
        <taxon>Treponemataceae</taxon>
        <taxon>Treponema</taxon>
    </lineage>
</organism>
<dbReference type="RefSeq" id="WP_002706451.1">
    <property type="nucleotide sequence ID" value="NZ_AGRW01000054.1"/>
</dbReference>
<dbReference type="Pfam" id="PF04519">
    <property type="entry name" value="Bactofilin"/>
    <property type="match status" value="1"/>
</dbReference>
<dbReference type="AlphaFoldDB" id="H7EPD1"/>